<keyword evidence="7" id="KW-0472">Membrane</keyword>
<keyword evidence="7" id="KW-0645">Protease</keyword>
<evidence type="ECO:0000256" key="5">
    <source>
        <dbReference type="ARBA" id="ARBA00022801"/>
    </source>
</evidence>
<dbReference type="InterPro" id="IPR000223">
    <property type="entry name" value="Pept_S26A_signal_pept_1"/>
</dbReference>
<comment type="catalytic activity">
    <reaction evidence="1 7">
        <text>Cleavage of hydrophobic, N-terminal signal or leader sequences from secreted and periplasmic proteins.</text>
        <dbReference type="EC" id="3.4.21.89"/>
    </reaction>
</comment>
<evidence type="ECO:0000313" key="11">
    <source>
        <dbReference type="Proteomes" id="UP000248039"/>
    </source>
</evidence>
<keyword evidence="11" id="KW-1185">Reference proteome</keyword>
<name>A0A2V4NIE1_9ACTN</name>
<keyword evidence="7" id="KW-1133">Transmembrane helix</keyword>
<dbReference type="SUPFAM" id="SSF51306">
    <property type="entry name" value="LexA/Signal peptidase"/>
    <property type="match status" value="1"/>
</dbReference>
<dbReference type="InterPro" id="IPR036286">
    <property type="entry name" value="LexA/Signal_pep-like_sf"/>
</dbReference>
<accession>A0A2V4NIE1</accession>
<dbReference type="AlphaFoldDB" id="A0A2V4NIE1"/>
<dbReference type="EC" id="3.4.21.89" evidence="4 7"/>
<protein>
    <recommendedName>
        <fullName evidence="4 7">Signal peptidase I</fullName>
        <ecNumber evidence="4 7">3.4.21.89</ecNumber>
    </recommendedName>
</protein>
<dbReference type="NCBIfam" id="TIGR02227">
    <property type="entry name" value="sigpep_I_bact"/>
    <property type="match status" value="1"/>
</dbReference>
<dbReference type="EMBL" id="PYBW01000045">
    <property type="protein sequence ID" value="PYC79152.1"/>
    <property type="molecule type" value="Genomic_DNA"/>
</dbReference>
<dbReference type="OrthoDB" id="9815782at2"/>
<comment type="caution">
    <text evidence="10">The sequence shown here is derived from an EMBL/GenBank/DDBJ whole genome shotgun (WGS) entry which is preliminary data.</text>
</comment>
<keyword evidence="5 7" id="KW-0378">Hydrolase</keyword>
<dbReference type="GO" id="GO:0006465">
    <property type="term" value="P:signal peptide processing"/>
    <property type="evidence" value="ECO:0007669"/>
    <property type="project" value="InterPro"/>
</dbReference>
<evidence type="ECO:0000256" key="7">
    <source>
        <dbReference type="RuleBase" id="RU362042"/>
    </source>
</evidence>
<feature type="active site" evidence="6">
    <location>
        <position position="76"/>
    </location>
</feature>
<dbReference type="PROSITE" id="PS00761">
    <property type="entry name" value="SPASE_I_3"/>
    <property type="match status" value="1"/>
</dbReference>
<dbReference type="PRINTS" id="PR00727">
    <property type="entry name" value="LEADERPTASE"/>
</dbReference>
<dbReference type="InterPro" id="IPR019758">
    <property type="entry name" value="Pept_S26A_signal_pept_1_CS"/>
</dbReference>
<dbReference type="Proteomes" id="UP000248039">
    <property type="component" value="Unassembled WGS sequence"/>
</dbReference>
<proteinExistence type="inferred from homology"/>
<evidence type="ECO:0000259" key="9">
    <source>
        <dbReference type="Pfam" id="PF10502"/>
    </source>
</evidence>
<evidence type="ECO:0000256" key="6">
    <source>
        <dbReference type="PIRSR" id="PIRSR600223-1"/>
    </source>
</evidence>
<gene>
    <name evidence="10" type="primary">lepB</name>
    <name evidence="10" type="ORF">C7C46_14900</name>
</gene>
<evidence type="ECO:0000256" key="1">
    <source>
        <dbReference type="ARBA" id="ARBA00000677"/>
    </source>
</evidence>
<dbReference type="GO" id="GO:0004252">
    <property type="term" value="F:serine-type endopeptidase activity"/>
    <property type="evidence" value="ECO:0007669"/>
    <property type="project" value="InterPro"/>
</dbReference>
<dbReference type="GO" id="GO:0005886">
    <property type="term" value="C:plasma membrane"/>
    <property type="evidence" value="ECO:0007669"/>
    <property type="project" value="UniProtKB-SubCell"/>
</dbReference>
<dbReference type="PANTHER" id="PTHR43390">
    <property type="entry name" value="SIGNAL PEPTIDASE I"/>
    <property type="match status" value="1"/>
</dbReference>
<dbReference type="Pfam" id="PF10502">
    <property type="entry name" value="Peptidase_S26"/>
    <property type="match status" value="1"/>
</dbReference>
<feature type="transmembrane region" description="Helical" evidence="7">
    <location>
        <begin position="48"/>
        <end position="71"/>
    </location>
</feature>
<feature type="domain" description="Peptidase S26" evidence="9">
    <location>
        <begin position="49"/>
        <end position="241"/>
    </location>
</feature>
<evidence type="ECO:0000313" key="10">
    <source>
        <dbReference type="EMBL" id="PYC79152.1"/>
    </source>
</evidence>
<feature type="region of interest" description="Disordered" evidence="8">
    <location>
        <begin position="1"/>
        <end position="38"/>
    </location>
</feature>
<comment type="subcellular location">
    <subcellularLocation>
        <location evidence="2">Cell membrane</location>
        <topology evidence="2">Single-pass type II membrane protein</topology>
    </subcellularLocation>
    <subcellularLocation>
        <location evidence="7">Membrane</location>
        <topology evidence="7">Single-pass type II membrane protein</topology>
    </subcellularLocation>
</comment>
<dbReference type="Gene3D" id="2.10.109.10">
    <property type="entry name" value="Umud Fragment, subunit A"/>
    <property type="match status" value="1"/>
</dbReference>
<feature type="compositionally biased region" description="Basic residues" evidence="8">
    <location>
        <begin position="27"/>
        <end position="38"/>
    </location>
</feature>
<organism evidence="10 11">
    <name type="scientific">Streptomyces tateyamensis</name>
    <dbReference type="NCBI Taxonomy" id="565073"/>
    <lineage>
        <taxon>Bacteria</taxon>
        <taxon>Bacillati</taxon>
        <taxon>Actinomycetota</taxon>
        <taxon>Actinomycetes</taxon>
        <taxon>Kitasatosporales</taxon>
        <taxon>Streptomycetaceae</taxon>
        <taxon>Streptomyces</taxon>
    </lineage>
</organism>
<evidence type="ECO:0000256" key="3">
    <source>
        <dbReference type="ARBA" id="ARBA00009370"/>
    </source>
</evidence>
<reference evidence="10 11" key="1">
    <citation type="submission" date="2018-03" db="EMBL/GenBank/DDBJ databases">
        <title>Bioinformatic expansion and discovery of thiopeptide antibiotics.</title>
        <authorList>
            <person name="Schwalen C.J."/>
            <person name="Hudson G.A."/>
            <person name="Mitchell D.A."/>
        </authorList>
    </citation>
    <scope>NUCLEOTIDE SEQUENCE [LARGE SCALE GENOMIC DNA]</scope>
    <source>
        <strain evidence="10 11">ATCC 21389</strain>
    </source>
</reference>
<keyword evidence="7" id="KW-0812">Transmembrane</keyword>
<dbReference type="GO" id="GO:0009003">
    <property type="term" value="F:signal peptidase activity"/>
    <property type="evidence" value="ECO:0007669"/>
    <property type="project" value="UniProtKB-EC"/>
</dbReference>
<sequence>MAVGTRGRGQAAEPVQLDEPVPARGRAERRRTAKRAARRGRRSLLRELPIIAVVALLIALALKTFFVQVFVIPSGSMEQTIQIGDRVLVDKLTPWFGSTPHRGDVVVFKDPGGWLENEHRTSTDGPLARGVKEAFGYVGLLPSDNEQDLIKRVIGVGGDTVVCCDPQGRITVNGTPIAEPYLAPGNPPSRNPFRVTVPQGRLWVMGDHRDLSADSRYHMDQPGGGTVPVENLIGRAFMIAWPLGRWQSISRPDYPAVAAAAPGQSVGPRPDLSQASLVMGMLGAWPAVRRRRRGGDRALVPVDRPACGKTRVGRPG</sequence>
<comment type="similarity">
    <text evidence="3 7">Belongs to the peptidase S26 family.</text>
</comment>
<evidence type="ECO:0000256" key="8">
    <source>
        <dbReference type="SAM" id="MobiDB-lite"/>
    </source>
</evidence>
<dbReference type="CDD" id="cd06530">
    <property type="entry name" value="S26_SPase_I"/>
    <property type="match status" value="1"/>
</dbReference>
<evidence type="ECO:0000256" key="4">
    <source>
        <dbReference type="ARBA" id="ARBA00013208"/>
    </source>
</evidence>
<dbReference type="PANTHER" id="PTHR43390:SF1">
    <property type="entry name" value="CHLOROPLAST PROCESSING PEPTIDASE"/>
    <property type="match status" value="1"/>
</dbReference>
<dbReference type="InterPro" id="IPR019533">
    <property type="entry name" value="Peptidase_S26"/>
</dbReference>
<evidence type="ECO:0000256" key="2">
    <source>
        <dbReference type="ARBA" id="ARBA00004401"/>
    </source>
</evidence>
<feature type="active site" evidence="6">
    <location>
        <position position="151"/>
    </location>
</feature>